<name>A0A0E0DC52_9ORYZ</name>
<dbReference type="EnsemblPlants" id="OMERI04G06010.1">
    <property type="protein sequence ID" value="OMERI04G06010.1"/>
    <property type="gene ID" value="OMERI04G06010"/>
</dbReference>
<organism evidence="1">
    <name type="scientific">Oryza meridionalis</name>
    <dbReference type="NCBI Taxonomy" id="40149"/>
    <lineage>
        <taxon>Eukaryota</taxon>
        <taxon>Viridiplantae</taxon>
        <taxon>Streptophyta</taxon>
        <taxon>Embryophyta</taxon>
        <taxon>Tracheophyta</taxon>
        <taxon>Spermatophyta</taxon>
        <taxon>Magnoliopsida</taxon>
        <taxon>Liliopsida</taxon>
        <taxon>Poales</taxon>
        <taxon>Poaceae</taxon>
        <taxon>BOP clade</taxon>
        <taxon>Oryzoideae</taxon>
        <taxon>Oryzeae</taxon>
        <taxon>Oryzinae</taxon>
        <taxon>Oryza</taxon>
    </lineage>
</organism>
<dbReference type="Proteomes" id="UP000008021">
    <property type="component" value="Chromosome 4"/>
</dbReference>
<accession>A0A0E0DC52</accession>
<dbReference type="AlphaFoldDB" id="A0A0E0DC52"/>
<reference evidence="1" key="1">
    <citation type="submission" date="2015-04" db="UniProtKB">
        <authorList>
            <consortium name="EnsemblPlants"/>
        </authorList>
    </citation>
    <scope>IDENTIFICATION</scope>
</reference>
<sequence>MANQIWNLWLHELHSSTTPLSKLCCIEQQVQGITLALALALASLEAITWDKTATYIKHAQQRFI</sequence>
<protein>
    <submittedName>
        <fullName evidence="1">Uncharacterized protein</fullName>
    </submittedName>
</protein>
<evidence type="ECO:0000313" key="1">
    <source>
        <dbReference type="EnsemblPlants" id="OMERI04G06010.1"/>
    </source>
</evidence>
<dbReference type="Gramene" id="OMERI04G06010.1">
    <property type="protein sequence ID" value="OMERI04G06010.1"/>
    <property type="gene ID" value="OMERI04G06010"/>
</dbReference>
<keyword evidence="2" id="KW-1185">Reference proteome</keyword>
<dbReference type="HOGENOM" id="CLU_2871476_0_0_1"/>
<reference evidence="1" key="2">
    <citation type="submission" date="2018-05" db="EMBL/GenBank/DDBJ databases">
        <title>OmerRS3 (Oryza meridionalis Reference Sequence Version 3).</title>
        <authorList>
            <person name="Zhang J."/>
            <person name="Kudrna D."/>
            <person name="Lee S."/>
            <person name="Talag J."/>
            <person name="Welchert J."/>
            <person name="Wing R.A."/>
        </authorList>
    </citation>
    <scope>NUCLEOTIDE SEQUENCE [LARGE SCALE GENOMIC DNA]</scope>
    <source>
        <strain evidence="1">cv. OR44</strain>
    </source>
</reference>
<proteinExistence type="predicted"/>
<evidence type="ECO:0000313" key="2">
    <source>
        <dbReference type="Proteomes" id="UP000008021"/>
    </source>
</evidence>